<accession>A0ABR4JHT7</accession>
<keyword evidence="2" id="KW-0521">NADP</keyword>
<evidence type="ECO:0000313" key="5">
    <source>
        <dbReference type="Proteomes" id="UP001610446"/>
    </source>
</evidence>
<proteinExistence type="inferred from homology"/>
<dbReference type="Proteomes" id="UP001610446">
    <property type="component" value="Unassembled WGS sequence"/>
</dbReference>
<dbReference type="PANTHER" id="PTHR42748">
    <property type="entry name" value="NITROGEN METABOLITE REPRESSION PROTEIN NMRA FAMILY MEMBER"/>
    <property type="match status" value="1"/>
</dbReference>
<organism evidence="4 5">
    <name type="scientific">Aspergillus pseudoustus</name>
    <dbReference type="NCBI Taxonomy" id="1810923"/>
    <lineage>
        <taxon>Eukaryota</taxon>
        <taxon>Fungi</taxon>
        <taxon>Dikarya</taxon>
        <taxon>Ascomycota</taxon>
        <taxon>Pezizomycotina</taxon>
        <taxon>Eurotiomycetes</taxon>
        <taxon>Eurotiomycetidae</taxon>
        <taxon>Eurotiales</taxon>
        <taxon>Aspergillaceae</taxon>
        <taxon>Aspergillus</taxon>
        <taxon>Aspergillus subgen. Nidulantes</taxon>
    </lineage>
</organism>
<dbReference type="InterPro" id="IPR008030">
    <property type="entry name" value="NmrA-like"/>
</dbReference>
<evidence type="ECO:0000259" key="3">
    <source>
        <dbReference type="Pfam" id="PF05368"/>
    </source>
</evidence>
<name>A0ABR4JHT7_9EURO</name>
<keyword evidence="5" id="KW-1185">Reference proteome</keyword>
<dbReference type="EMBL" id="JBFXLU010000131">
    <property type="protein sequence ID" value="KAL2839598.1"/>
    <property type="molecule type" value="Genomic_DNA"/>
</dbReference>
<dbReference type="Pfam" id="PF05368">
    <property type="entry name" value="NmrA"/>
    <property type="match status" value="1"/>
</dbReference>
<evidence type="ECO:0000256" key="2">
    <source>
        <dbReference type="ARBA" id="ARBA00022857"/>
    </source>
</evidence>
<sequence length="317" mass="34604">MAPSILIVGATGNTGRALTETLPTLLKASKTLQDHRVIALTRSLASPAAQQLTTIPGVEVVEKNWKDINTTWLREHSVARAFIASAVEPVQFAYESGFHVAAKNAGVKYVVRISTVESNVRPDCEAYYPRAHWAIEAMLGSPEFEGVQWTSLQPNAFLSFIIHPAVEFAKRHRKTGGQGDQETLRLMVSKDVPVGLVNADDVGIFAAHLLAVDDPTPHNKAKYVLNGPEDTTGTEIVELVENEIGGPVKNVTFEDVSVVTEFFEPELRSDSLVISVEHAMEPAWEGKSKASTTSKEVLEIAAPKGRLVDLWKQMLEG</sequence>
<dbReference type="SUPFAM" id="SSF51735">
    <property type="entry name" value="NAD(P)-binding Rossmann-fold domains"/>
    <property type="match status" value="1"/>
</dbReference>
<reference evidence="4 5" key="1">
    <citation type="submission" date="2024-07" db="EMBL/GenBank/DDBJ databases">
        <title>Section-level genome sequencing and comparative genomics of Aspergillus sections Usti and Cavernicolus.</title>
        <authorList>
            <consortium name="Lawrence Berkeley National Laboratory"/>
            <person name="Nybo J.L."/>
            <person name="Vesth T.C."/>
            <person name="Theobald S."/>
            <person name="Frisvad J.C."/>
            <person name="Larsen T.O."/>
            <person name="Kjaerboelling I."/>
            <person name="Rothschild-Mancinelli K."/>
            <person name="Lyhne E.K."/>
            <person name="Kogle M.E."/>
            <person name="Barry K."/>
            <person name="Clum A."/>
            <person name="Na H."/>
            <person name="Ledsgaard L."/>
            <person name="Lin J."/>
            <person name="Lipzen A."/>
            <person name="Kuo A."/>
            <person name="Riley R."/>
            <person name="Mondo S."/>
            <person name="Labutti K."/>
            <person name="Haridas S."/>
            <person name="Pangalinan J."/>
            <person name="Salamov A.A."/>
            <person name="Simmons B.A."/>
            <person name="Magnuson J.K."/>
            <person name="Chen J."/>
            <person name="Drula E."/>
            <person name="Henrissat B."/>
            <person name="Wiebenga A."/>
            <person name="Lubbers R.J."/>
            <person name="Gomes A.C."/>
            <person name="Makela M.R."/>
            <person name="Stajich J."/>
            <person name="Grigoriev I.V."/>
            <person name="Mortensen U.H."/>
            <person name="De Vries R.P."/>
            <person name="Baker S.E."/>
            <person name="Andersen M.R."/>
        </authorList>
    </citation>
    <scope>NUCLEOTIDE SEQUENCE [LARGE SCALE GENOMIC DNA]</scope>
    <source>
        <strain evidence="4 5">CBS 123904</strain>
    </source>
</reference>
<comment type="caution">
    <text evidence="4">The sequence shown here is derived from an EMBL/GenBank/DDBJ whole genome shotgun (WGS) entry which is preliminary data.</text>
</comment>
<dbReference type="InterPro" id="IPR051164">
    <property type="entry name" value="NmrA-like_oxidored"/>
</dbReference>
<comment type="similarity">
    <text evidence="1">Belongs to the NmrA-type oxidoreductase family.</text>
</comment>
<feature type="domain" description="NmrA-like" evidence="3">
    <location>
        <begin position="4"/>
        <end position="261"/>
    </location>
</feature>
<evidence type="ECO:0000256" key="1">
    <source>
        <dbReference type="ARBA" id="ARBA00006328"/>
    </source>
</evidence>
<evidence type="ECO:0000313" key="4">
    <source>
        <dbReference type="EMBL" id="KAL2839598.1"/>
    </source>
</evidence>
<gene>
    <name evidence="4" type="ORF">BJY01DRAFT_219155</name>
</gene>
<dbReference type="Gene3D" id="3.40.50.720">
    <property type="entry name" value="NAD(P)-binding Rossmann-like Domain"/>
    <property type="match status" value="1"/>
</dbReference>
<dbReference type="PANTHER" id="PTHR42748:SF31">
    <property type="entry name" value="NMRA-LIKE DOMAIN-CONTAINING PROTEIN-RELATED"/>
    <property type="match status" value="1"/>
</dbReference>
<dbReference type="InterPro" id="IPR036291">
    <property type="entry name" value="NAD(P)-bd_dom_sf"/>
</dbReference>
<protein>
    <recommendedName>
        <fullName evidence="3">NmrA-like domain-containing protein</fullName>
    </recommendedName>
</protein>